<accession>A0A7J8ZUW5</accession>
<dbReference type="Proteomes" id="UP000593574">
    <property type="component" value="Unassembled WGS sequence"/>
</dbReference>
<keyword evidence="2" id="KW-1185">Reference proteome</keyword>
<dbReference type="EMBL" id="JABEZV010000007">
    <property type="protein sequence ID" value="MBA0715422.1"/>
    <property type="molecule type" value="Genomic_DNA"/>
</dbReference>
<name>A0A7J8ZUW5_9ROSI</name>
<reference evidence="1 2" key="1">
    <citation type="journal article" date="2019" name="Genome Biol. Evol.">
        <title>Insights into the evolution of the New World diploid cottons (Gossypium, subgenus Houzingenia) based on genome sequencing.</title>
        <authorList>
            <person name="Grover C.E."/>
            <person name="Arick M.A. 2nd"/>
            <person name="Thrash A."/>
            <person name="Conover J.L."/>
            <person name="Sanders W.S."/>
            <person name="Peterson D.G."/>
            <person name="Frelichowski J.E."/>
            <person name="Scheffler J.A."/>
            <person name="Scheffler B.E."/>
            <person name="Wendel J.F."/>
        </authorList>
    </citation>
    <scope>NUCLEOTIDE SEQUENCE [LARGE SCALE GENOMIC DNA]</scope>
    <source>
        <strain evidence="1">4</strain>
        <tissue evidence="1">Leaf</tissue>
    </source>
</reference>
<gene>
    <name evidence="1" type="ORF">Golax_014319</name>
</gene>
<organism evidence="1 2">
    <name type="scientific">Gossypium laxum</name>
    <dbReference type="NCBI Taxonomy" id="34288"/>
    <lineage>
        <taxon>Eukaryota</taxon>
        <taxon>Viridiplantae</taxon>
        <taxon>Streptophyta</taxon>
        <taxon>Embryophyta</taxon>
        <taxon>Tracheophyta</taxon>
        <taxon>Spermatophyta</taxon>
        <taxon>Magnoliopsida</taxon>
        <taxon>eudicotyledons</taxon>
        <taxon>Gunneridae</taxon>
        <taxon>Pentapetalae</taxon>
        <taxon>rosids</taxon>
        <taxon>malvids</taxon>
        <taxon>Malvales</taxon>
        <taxon>Malvaceae</taxon>
        <taxon>Malvoideae</taxon>
        <taxon>Gossypium</taxon>
    </lineage>
</organism>
<protein>
    <submittedName>
        <fullName evidence="1">Uncharacterized protein</fullName>
    </submittedName>
</protein>
<evidence type="ECO:0000313" key="1">
    <source>
        <dbReference type="EMBL" id="MBA0715422.1"/>
    </source>
</evidence>
<proteinExistence type="predicted"/>
<sequence length="57" mass="6585">MALELLGSTSQNLSRTSSCYVLKLQTTSILCNMCQTLMIRMWVLGRVQARHWRVQIN</sequence>
<dbReference type="AlphaFoldDB" id="A0A7J8ZUW5"/>
<evidence type="ECO:0000313" key="2">
    <source>
        <dbReference type="Proteomes" id="UP000593574"/>
    </source>
</evidence>
<comment type="caution">
    <text evidence="1">The sequence shown here is derived from an EMBL/GenBank/DDBJ whole genome shotgun (WGS) entry which is preliminary data.</text>
</comment>